<name>A0A4Y7RN28_9FIRM</name>
<keyword evidence="6" id="KW-0411">Iron-sulfur</keyword>
<sequence>MASAKGVLVDITRCIDCESCVVACRLYNGLDADTKGGAKPRQTGKNELAPNRWTVVRDNHVQKDGKTVRRFVKQQCFHCVEPACASACFARAIQKTPEGPVVYNEKLCVGCRYCMIACPFGILRFEWDKPFPRVLKCQMCLSRVADNQMPACASVCPTRAIVFGEREQIVQEANKRIAAKPGLYINQVYGAKEAGGTSWLYISDVPFEQLGFKTNVPEKPIPEYTWQVLKWTPGIFIGWGALLTGMYWYNKRRATVHNEEELYAPVDKK</sequence>
<evidence type="ECO:0000256" key="3">
    <source>
        <dbReference type="ARBA" id="ARBA00022723"/>
    </source>
</evidence>
<evidence type="ECO:0000256" key="4">
    <source>
        <dbReference type="ARBA" id="ARBA00022737"/>
    </source>
</evidence>
<dbReference type="PANTHER" id="PTHR43545:SF4">
    <property type="entry name" value="IRON-SULFUR PROTEIN"/>
    <property type="match status" value="1"/>
</dbReference>
<dbReference type="GO" id="GO:0030313">
    <property type="term" value="C:cell envelope"/>
    <property type="evidence" value="ECO:0007669"/>
    <property type="project" value="UniProtKB-SubCell"/>
</dbReference>
<feature type="domain" description="4Fe-4S ferredoxin-type" evidence="7">
    <location>
        <begin position="99"/>
        <end position="128"/>
    </location>
</feature>
<reference evidence="8 9" key="1">
    <citation type="journal article" date="2018" name="Environ. Microbiol.">
        <title>Novel energy conservation strategies and behaviour of Pelotomaculum schinkii driving syntrophic propionate catabolism.</title>
        <authorList>
            <person name="Hidalgo-Ahumada C.A.P."/>
            <person name="Nobu M.K."/>
            <person name="Narihiro T."/>
            <person name="Tamaki H."/>
            <person name="Liu W.T."/>
            <person name="Kamagata Y."/>
            <person name="Stams A.J.M."/>
            <person name="Imachi H."/>
            <person name="Sousa D.Z."/>
        </authorList>
    </citation>
    <scope>NUCLEOTIDE SEQUENCE [LARGE SCALE GENOMIC DNA]</scope>
    <source>
        <strain evidence="8 9">MGP</strain>
    </source>
</reference>
<feature type="domain" description="4Fe-4S ferredoxin-type" evidence="7">
    <location>
        <begin position="5"/>
        <end position="35"/>
    </location>
</feature>
<comment type="subcellular location">
    <subcellularLocation>
        <location evidence="1">Cell envelope</location>
    </subcellularLocation>
</comment>
<dbReference type="CDD" id="cd10561">
    <property type="entry name" value="HybA_like"/>
    <property type="match status" value="1"/>
</dbReference>
<dbReference type="GO" id="GO:0046872">
    <property type="term" value="F:metal ion binding"/>
    <property type="evidence" value="ECO:0007669"/>
    <property type="project" value="UniProtKB-KW"/>
</dbReference>
<evidence type="ECO:0000256" key="5">
    <source>
        <dbReference type="ARBA" id="ARBA00023004"/>
    </source>
</evidence>
<dbReference type="Pfam" id="PF13247">
    <property type="entry name" value="Fer4_11"/>
    <property type="match status" value="1"/>
</dbReference>
<comment type="caution">
    <text evidence="8">The sequence shown here is derived from an EMBL/GenBank/DDBJ whole genome shotgun (WGS) entry which is preliminary data.</text>
</comment>
<evidence type="ECO:0000313" key="9">
    <source>
        <dbReference type="Proteomes" id="UP000297597"/>
    </source>
</evidence>
<evidence type="ECO:0000256" key="2">
    <source>
        <dbReference type="ARBA" id="ARBA00022485"/>
    </source>
</evidence>
<dbReference type="InterPro" id="IPR017900">
    <property type="entry name" value="4Fe4S_Fe_S_CS"/>
</dbReference>
<accession>A0A4Y7RN28</accession>
<evidence type="ECO:0000256" key="1">
    <source>
        <dbReference type="ARBA" id="ARBA00004196"/>
    </source>
</evidence>
<organism evidence="8 9">
    <name type="scientific">Pelotomaculum propionicicum</name>
    <dbReference type="NCBI Taxonomy" id="258475"/>
    <lineage>
        <taxon>Bacteria</taxon>
        <taxon>Bacillati</taxon>
        <taxon>Bacillota</taxon>
        <taxon>Clostridia</taxon>
        <taxon>Eubacteriales</taxon>
        <taxon>Desulfotomaculaceae</taxon>
        <taxon>Pelotomaculum</taxon>
    </lineage>
</organism>
<dbReference type="PANTHER" id="PTHR43545">
    <property type="entry name" value="FORMATE DEHYDROGENASE, NITRATE-INDUCIBLE, IRON-SULFUR SUBUNIT"/>
    <property type="match status" value="1"/>
</dbReference>
<dbReference type="Gene3D" id="3.30.70.20">
    <property type="match status" value="2"/>
</dbReference>
<evidence type="ECO:0000256" key="6">
    <source>
        <dbReference type="ARBA" id="ARBA00023014"/>
    </source>
</evidence>
<keyword evidence="3" id="KW-0479">Metal-binding</keyword>
<evidence type="ECO:0000313" key="8">
    <source>
        <dbReference type="EMBL" id="TEB10385.1"/>
    </source>
</evidence>
<dbReference type="EMBL" id="QFFZ01000027">
    <property type="protein sequence ID" value="TEB10385.1"/>
    <property type="molecule type" value="Genomic_DNA"/>
</dbReference>
<evidence type="ECO:0000259" key="7">
    <source>
        <dbReference type="PROSITE" id="PS51379"/>
    </source>
</evidence>
<keyword evidence="2" id="KW-0004">4Fe-4S</keyword>
<proteinExistence type="predicted"/>
<keyword evidence="9" id="KW-1185">Reference proteome</keyword>
<dbReference type="InterPro" id="IPR051555">
    <property type="entry name" value="FDH_Electron_Transfer_Unit"/>
</dbReference>
<gene>
    <name evidence="8" type="primary">fdoH_2</name>
    <name evidence="8" type="ORF">Pmgp_02397</name>
</gene>
<dbReference type="AlphaFoldDB" id="A0A4Y7RN28"/>
<dbReference type="RefSeq" id="WP_134214219.1">
    <property type="nucleotide sequence ID" value="NZ_QFFZ01000027.1"/>
</dbReference>
<dbReference type="GO" id="GO:0051539">
    <property type="term" value="F:4 iron, 4 sulfur cluster binding"/>
    <property type="evidence" value="ECO:0007669"/>
    <property type="project" value="UniProtKB-KW"/>
</dbReference>
<dbReference type="OrthoDB" id="9810688at2"/>
<keyword evidence="5" id="KW-0408">Iron</keyword>
<protein>
    <submittedName>
        <fullName evidence="8">Formate dehydrogenase-O iron-sulfur subunit</fullName>
    </submittedName>
</protein>
<dbReference type="Proteomes" id="UP000297597">
    <property type="component" value="Unassembled WGS sequence"/>
</dbReference>
<keyword evidence="4" id="KW-0677">Repeat</keyword>
<dbReference type="PROSITE" id="PS00198">
    <property type="entry name" value="4FE4S_FER_1"/>
    <property type="match status" value="1"/>
</dbReference>
<dbReference type="PROSITE" id="PS51379">
    <property type="entry name" value="4FE4S_FER_2"/>
    <property type="match status" value="2"/>
</dbReference>
<dbReference type="InterPro" id="IPR017896">
    <property type="entry name" value="4Fe4S_Fe-S-bd"/>
</dbReference>
<dbReference type="SUPFAM" id="SSF54862">
    <property type="entry name" value="4Fe-4S ferredoxins"/>
    <property type="match status" value="1"/>
</dbReference>